<name>A0A847RV53_9BACT</name>
<dbReference type="EMBL" id="JABAIA010000001">
    <property type="protein sequence ID" value="NLR64597.1"/>
    <property type="molecule type" value="Genomic_DNA"/>
</dbReference>
<keyword evidence="1" id="KW-0732">Signal</keyword>
<comment type="caution">
    <text evidence="2">The sequence shown here is derived from an EMBL/GenBank/DDBJ whole genome shotgun (WGS) entry which is preliminary data.</text>
</comment>
<evidence type="ECO:0008006" key="4">
    <source>
        <dbReference type="Google" id="ProtNLM"/>
    </source>
</evidence>
<accession>A0A847RV53</accession>
<dbReference type="RefSeq" id="WP_168870544.1">
    <property type="nucleotide sequence ID" value="NZ_JABAIA010000001.1"/>
</dbReference>
<feature type="chain" id="PRO_5032332806" description="SH3b domain-containing protein" evidence="1">
    <location>
        <begin position="23"/>
        <end position="174"/>
    </location>
</feature>
<evidence type="ECO:0000313" key="2">
    <source>
        <dbReference type="EMBL" id="NLR64597.1"/>
    </source>
</evidence>
<gene>
    <name evidence="2" type="ORF">HGH92_09795</name>
</gene>
<protein>
    <recommendedName>
        <fullName evidence="4">SH3b domain-containing protein</fullName>
    </recommendedName>
</protein>
<organism evidence="2 3">
    <name type="scientific">Chitinophaga varians</name>
    <dbReference type="NCBI Taxonomy" id="2202339"/>
    <lineage>
        <taxon>Bacteria</taxon>
        <taxon>Pseudomonadati</taxon>
        <taxon>Bacteroidota</taxon>
        <taxon>Chitinophagia</taxon>
        <taxon>Chitinophagales</taxon>
        <taxon>Chitinophagaceae</taxon>
        <taxon>Chitinophaga</taxon>
    </lineage>
</organism>
<evidence type="ECO:0000313" key="3">
    <source>
        <dbReference type="Proteomes" id="UP000570474"/>
    </source>
</evidence>
<dbReference type="AlphaFoldDB" id="A0A847RV53"/>
<feature type="signal peptide" evidence="1">
    <location>
        <begin position="1"/>
        <end position="22"/>
    </location>
</feature>
<dbReference type="Proteomes" id="UP000570474">
    <property type="component" value="Unassembled WGS sequence"/>
</dbReference>
<keyword evidence="3" id="KW-1185">Reference proteome</keyword>
<reference evidence="2 3" key="1">
    <citation type="submission" date="2020-04" db="EMBL/GenBank/DDBJ databases">
        <authorList>
            <person name="Yin C."/>
        </authorList>
    </citation>
    <scope>NUCLEOTIDE SEQUENCE [LARGE SCALE GENOMIC DNA]</scope>
    <source>
        <strain evidence="2 3">Ae27</strain>
    </source>
</reference>
<sequence length="174" mass="19872">MKTILTFCLYCCLQLLSLCIHAQETNTCDCLVLMDPNFSGKTELYDDKGNITKYVEHNFRYEDFIVFRLKEDNDSLFKVTARYSLVKGGVSKGWIKKSAQIGTYLTSYSGNIAIYSEPSKKSNKSTIPEWTNQLVQVSACKSNWVKISLWQKGKLYIGWIPPETQCANPYTTCN</sequence>
<evidence type="ECO:0000256" key="1">
    <source>
        <dbReference type="SAM" id="SignalP"/>
    </source>
</evidence>
<proteinExistence type="predicted"/>